<dbReference type="EMBL" id="GL385396">
    <property type="protein sequence ID" value="EJT78795.1"/>
    <property type="molecule type" value="Genomic_DNA"/>
</dbReference>
<protein>
    <submittedName>
        <fullName evidence="1 2">Uncharacterized protein</fullName>
    </submittedName>
</protein>
<reference evidence="2" key="4">
    <citation type="journal article" date="2015" name="G3 (Bethesda)">
        <title>Genome sequences of three phytopathogenic species of the Magnaporthaceae family of fungi.</title>
        <authorList>
            <person name="Okagaki L.H."/>
            <person name="Nunes C.C."/>
            <person name="Sailsbery J."/>
            <person name="Clay B."/>
            <person name="Brown D."/>
            <person name="John T."/>
            <person name="Oh Y."/>
            <person name="Young N."/>
            <person name="Fitzgerald M."/>
            <person name="Haas B.J."/>
            <person name="Zeng Q."/>
            <person name="Young S."/>
            <person name="Adiconis X."/>
            <person name="Fan L."/>
            <person name="Levin J.Z."/>
            <person name="Mitchell T.K."/>
            <person name="Okubara P.A."/>
            <person name="Farman M.L."/>
            <person name="Kohn L.M."/>
            <person name="Birren B."/>
            <person name="Ma L.-J."/>
            <person name="Dean R.A."/>
        </authorList>
    </citation>
    <scope>NUCLEOTIDE SEQUENCE</scope>
    <source>
        <strain evidence="2">R3-111a-1</strain>
    </source>
</reference>
<evidence type="ECO:0000313" key="1">
    <source>
        <dbReference type="EMBL" id="EJT78795.1"/>
    </source>
</evidence>
<keyword evidence="3" id="KW-1185">Reference proteome</keyword>
<dbReference type="Proteomes" id="UP000006039">
    <property type="component" value="Unassembled WGS sequence"/>
</dbReference>
<dbReference type="AlphaFoldDB" id="J3NRI9"/>
<dbReference type="VEuPathDB" id="FungiDB:GGTG_03893"/>
<organism evidence="1">
    <name type="scientific">Gaeumannomyces tritici (strain R3-111a-1)</name>
    <name type="common">Wheat and barley take-all root rot fungus</name>
    <name type="synonym">Gaeumannomyces graminis var. tritici</name>
    <dbReference type="NCBI Taxonomy" id="644352"/>
    <lineage>
        <taxon>Eukaryota</taxon>
        <taxon>Fungi</taxon>
        <taxon>Dikarya</taxon>
        <taxon>Ascomycota</taxon>
        <taxon>Pezizomycotina</taxon>
        <taxon>Sordariomycetes</taxon>
        <taxon>Sordariomycetidae</taxon>
        <taxon>Magnaporthales</taxon>
        <taxon>Magnaporthaceae</taxon>
        <taxon>Gaeumannomyces</taxon>
    </lineage>
</organism>
<reference evidence="2" key="5">
    <citation type="submission" date="2018-04" db="UniProtKB">
        <authorList>
            <consortium name="EnsemblFungi"/>
        </authorList>
    </citation>
    <scope>IDENTIFICATION</scope>
    <source>
        <strain evidence="2">R3-111a-1</strain>
    </source>
</reference>
<sequence>MTERKKKKRKKKTYGMCGLRSFIHRRKSRQTALPAWQPRHEGSDHGHIVNDLGKPWTIEMHMAPNTSARTVTTERSRAYLKRGKCAVCLSDRKRQQLCEGVGAPVVHYAHRHAERRHEGV</sequence>
<dbReference type="RefSeq" id="XP_009219940.1">
    <property type="nucleotide sequence ID" value="XM_009221676.1"/>
</dbReference>
<reference evidence="1" key="3">
    <citation type="submission" date="2010-09" db="EMBL/GenBank/DDBJ databases">
        <title>Annotation of Gaeumannomyces graminis var. tritici R3-111a-1.</title>
        <authorList>
            <consortium name="The Broad Institute Genome Sequencing Platform"/>
            <person name="Ma L.-J."/>
            <person name="Dead R."/>
            <person name="Young S.K."/>
            <person name="Zeng Q."/>
            <person name="Gargeya S."/>
            <person name="Fitzgerald M."/>
            <person name="Haas B."/>
            <person name="Abouelleil A."/>
            <person name="Alvarado L."/>
            <person name="Arachchi H.M."/>
            <person name="Berlin A."/>
            <person name="Brown A."/>
            <person name="Chapman S.B."/>
            <person name="Chen Z."/>
            <person name="Dunbar C."/>
            <person name="Freedman E."/>
            <person name="Gearin G."/>
            <person name="Gellesch M."/>
            <person name="Goldberg J."/>
            <person name="Griggs A."/>
            <person name="Gujja S."/>
            <person name="Heiman D."/>
            <person name="Howarth C."/>
            <person name="Larson L."/>
            <person name="Lui A."/>
            <person name="MacDonald P.J.P."/>
            <person name="Mehta T."/>
            <person name="Montmayeur A."/>
            <person name="Murphy C."/>
            <person name="Neiman D."/>
            <person name="Pearson M."/>
            <person name="Priest M."/>
            <person name="Roberts A."/>
            <person name="Saif S."/>
            <person name="Shea T."/>
            <person name="Shenoy N."/>
            <person name="Sisk P."/>
            <person name="Stolte C."/>
            <person name="Sykes S."/>
            <person name="Yandava C."/>
            <person name="Wortman J."/>
            <person name="Nusbaum C."/>
            <person name="Birren B."/>
        </authorList>
    </citation>
    <scope>NUCLEOTIDE SEQUENCE</scope>
    <source>
        <strain evidence="1">R3-111a-1</strain>
    </source>
</reference>
<dbReference type="EnsemblFungi" id="EJT78795">
    <property type="protein sequence ID" value="EJT78795"/>
    <property type="gene ID" value="GGTG_03893"/>
</dbReference>
<proteinExistence type="predicted"/>
<dbReference type="HOGENOM" id="CLU_2049845_0_0_1"/>
<reference evidence="3" key="1">
    <citation type="submission" date="2010-07" db="EMBL/GenBank/DDBJ databases">
        <title>The genome sequence of Gaeumannomyces graminis var. tritici strain R3-111a-1.</title>
        <authorList>
            <consortium name="The Broad Institute Genome Sequencing Platform"/>
            <person name="Ma L.-J."/>
            <person name="Dead R."/>
            <person name="Young S."/>
            <person name="Zeng Q."/>
            <person name="Koehrsen M."/>
            <person name="Alvarado L."/>
            <person name="Berlin A."/>
            <person name="Chapman S.B."/>
            <person name="Chen Z."/>
            <person name="Freedman E."/>
            <person name="Gellesch M."/>
            <person name="Goldberg J."/>
            <person name="Griggs A."/>
            <person name="Gujja S."/>
            <person name="Heilman E.R."/>
            <person name="Heiman D."/>
            <person name="Hepburn T."/>
            <person name="Howarth C."/>
            <person name="Jen D."/>
            <person name="Larson L."/>
            <person name="Mehta T."/>
            <person name="Neiman D."/>
            <person name="Pearson M."/>
            <person name="Roberts A."/>
            <person name="Saif S."/>
            <person name="Shea T."/>
            <person name="Shenoy N."/>
            <person name="Sisk P."/>
            <person name="Stolte C."/>
            <person name="Sykes S."/>
            <person name="Walk T."/>
            <person name="White J."/>
            <person name="Yandava C."/>
            <person name="Haas B."/>
            <person name="Nusbaum C."/>
            <person name="Birren B."/>
        </authorList>
    </citation>
    <scope>NUCLEOTIDE SEQUENCE [LARGE SCALE GENOMIC DNA]</scope>
    <source>
        <strain evidence="3">R3-111a-1</strain>
    </source>
</reference>
<evidence type="ECO:0000313" key="2">
    <source>
        <dbReference type="EnsemblFungi" id="EJT78795"/>
    </source>
</evidence>
<dbReference type="GeneID" id="20344351"/>
<reference evidence="1" key="2">
    <citation type="submission" date="2010-07" db="EMBL/GenBank/DDBJ databases">
        <authorList>
            <consortium name="The Broad Institute Genome Sequencing Platform"/>
            <consortium name="Broad Institute Genome Sequencing Center for Infectious Disease"/>
            <person name="Ma L.-J."/>
            <person name="Dead R."/>
            <person name="Young S."/>
            <person name="Zeng Q."/>
            <person name="Koehrsen M."/>
            <person name="Alvarado L."/>
            <person name="Berlin A."/>
            <person name="Chapman S.B."/>
            <person name="Chen Z."/>
            <person name="Freedman E."/>
            <person name="Gellesch M."/>
            <person name="Goldberg J."/>
            <person name="Griggs A."/>
            <person name="Gujja S."/>
            <person name="Heilman E.R."/>
            <person name="Heiman D."/>
            <person name="Hepburn T."/>
            <person name="Howarth C."/>
            <person name="Jen D."/>
            <person name="Larson L."/>
            <person name="Mehta T."/>
            <person name="Neiman D."/>
            <person name="Pearson M."/>
            <person name="Roberts A."/>
            <person name="Saif S."/>
            <person name="Shea T."/>
            <person name="Shenoy N."/>
            <person name="Sisk P."/>
            <person name="Stolte C."/>
            <person name="Sykes S."/>
            <person name="Walk T."/>
            <person name="White J."/>
            <person name="Yandava C."/>
            <person name="Haas B."/>
            <person name="Nusbaum C."/>
            <person name="Birren B."/>
        </authorList>
    </citation>
    <scope>NUCLEOTIDE SEQUENCE</scope>
    <source>
        <strain evidence="1">R3-111a-1</strain>
    </source>
</reference>
<gene>
    <name evidence="2" type="primary">20344351</name>
    <name evidence="1" type="ORF">GGTG_03893</name>
</gene>
<name>J3NRI9_GAET3</name>
<accession>J3NRI9</accession>
<evidence type="ECO:0000313" key="3">
    <source>
        <dbReference type="Proteomes" id="UP000006039"/>
    </source>
</evidence>